<comment type="subcellular location">
    <subcellularLocation>
        <location evidence="6">Cytoplasm</location>
    </subcellularLocation>
</comment>
<proteinExistence type="inferred from homology"/>
<feature type="binding site" evidence="6 7">
    <location>
        <position position="100"/>
    </location>
    <ligand>
        <name>S-adenosyl-L-methionine</name>
        <dbReference type="ChEBI" id="CHEBI:59789"/>
    </ligand>
</feature>
<comment type="function">
    <text evidence="6">Methylates the ribose at the nucleotide 34 wobble position in the two leucyl isoacceptors tRNA(Leu)(CmAA) and tRNA(Leu)(cmnm5UmAA). Catalyzes the methyl transfer from S-adenosyl-L-methionine to the 2'-OH of the wobble nucleotide.</text>
</comment>
<comment type="subunit">
    <text evidence="6">Homodimer.</text>
</comment>
<name>A0A964V4U9_9PROT</name>
<dbReference type="EMBL" id="RGET01000025">
    <property type="protein sequence ID" value="NBN87924.1"/>
    <property type="molecule type" value="Genomic_DNA"/>
</dbReference>
<keyword evidence="2 6" id="KW-0489">Methyltransferase</keyword>
<dbReference type="PIRSF" id="PIRSF029256">
    <property type="entry name" value="SpoU_TrmH_prd"/>
    <property type="match status" value="1"/>
</dbReference>
<evidence type="ECO:0000256" key="7">
    <source>
        <dbReference type="PIRSR" id="PIRSR029256-1"/>
    </source>
</evidence>
<dbReference type="InterPro" id="IPR001537">
    <property type="entry name" value="SpoU_MeTrfase"/>
</dbReference>
<dbReference type="InterPro" id="IPR029028">
    <property type="entry name" value="Alpha/beta_knot_MTases"/>
</dbReference>
<keyword evidence="3 6" id="KW-0808">Transferase</keyword>
<feature type="binding site" evidence="6 7">
    <location>
        <position position="128"/>
    </location>
    <ligand>
        <name>S-adenosyl-L-methionine</name>
        <dbReference type="ChEBI" id="CHEBI:59789"/>
    </ligand>
</feature>
<dbReference type="Proteomes" id="UP000713222">
    <property type="component" value="Unassembled WGS sequence"/>
</dbReference>
<dbReference type="InterPro" id="IPR029026">
    <property type="entry name" value="tRNA_m1G_MTases_N"/>
</dbReference>
<feature type="domain" description="tRNA/rRNA methyltransferase SpoU type" evidence="8">
    <location>
        <begin position="2"/>
        <end position="139"/>
    </location>
</feature>
<dbReference type="HAMAP" id="MF_01885">
    <property type="entry name" value="tRNA_methyltr_TrmL"/>
    <property type="match status" value="1"/>
</dbReference>
<dbReference type="GO" id="GO:0003723">
    <property type="term" value="F:RNA binding"/>
    <property type="evidence" value="ECO:0007669"/>
    <property type="project" value="InterPro"/>
</dbReference>
<dbReference type="EMBL" id="RGOB01000020">
    <property type="protein sequence ID" value="NCU52926.1"/>
    <property type="molecule type" value="Genomic_DNA"/>
</dbReference>
<keyword evidence="4 6" id="KW-0949">S-adenosyl-L-methionine</keyword>
<evidence type="ECO:0000256" key="3">
    <source>
        <dbReference type="ARBA" id="ARBA00022679"/>
    </source>
</evidence>
<comment type="catalytic activity">
    <reaction evidence="6">
        <text>5-carboxymethylaminomethyluridine(34) in tRNA(Leu) + S-adenosyl-L-methionine = 5-carboxymethylaminomethyl-2'-O-methyluridine(34) in tRNA(Leu) + S-adenosyl-L-homocysteine + H(+)</text>
        <dbReference type="Rhea" id="RHEA:43088"/>
        <dbReference type="Rhea" id="RHEA-COMP:10333"/>
        <dbReference type="Rhea" id="RHEA-COMP:10334"/>
        <dbReference type="ChEBI" id="CHEBI:15378"/>
        <dbReference type="ChEBI" id="CHEBI:57856"/>
        <dbReference type="ChEBI" id="CHEBI:59789"/>
        <dbReference type="ChEBI" id="CHEBI:74508"/>
        <dbReference type="ChEBI" id="CHEBI:74511"/>
        <dbReference type="EC" id="2.1.1.207"/>
    </reaction>
</comment>
<dbReference type="GO" id="GO:0008757">
    <property type="term" value="F:S-adenosylmethionine-dependent methyltransferase activity"/>
    <property type="evidence" value="ECO:0007669"/>
    <property type="project" value="UniProtKB-UniRule"/>
</dbReference>
<evidence type="ECO:0000256" key="4">
    <source>
        <dbReference type="ARBA" id="ARBA00022691"/>
    </source>
</evidence>
<evidence type="ECO:0000256" key="5">
    <source>
        <dbReference type="ARBA" id="ARBA00022694"/>
    </source>
</evidence>
<reference evidence="9" key="1">
    <citation type="submission" date="2018-10" db="EMBL/GenBank/DDBJ databases">
        <title>Iterative Subtractive Binning of Freshwater Chronoseries Metagenomes Recovers Nearly Complete Genomes from over Four Hundred Novel Species.</title>
        <authorList>
            <person name="Rodriguez-R L.M."/>
            <person name="Tsementzi D."/>
            <person name="Luo C."/>
            <person name="Konstantinidis K.T."/>
        </authorList>
    </citation>
    <scope>NUCLEOTIDE SEQUENCE</scope>
    <source>
        <strain evidence="9">WB7_6_001</strain>
        <strain evidence="10">WB8_2A_004</strain>
    </source>
</reference>
<comment type="caution">
    <text evidence="9">The sequence shown here is derived from an EMBL/GenBank/DDBJ whole genome shotgun (WGS) entry which is preliminary data.</text>
</comment>
<evidence type="ECO:0000256" key="2">
    <source>
        <dbReference type="ARBA" id="ARBA00022603"/>
    </source>
</evidence>
<feature type="binding site" evidence="6 7">
    <location>
        <position position="78"/>
    </location>
    <ligand>
        <name>S-adenosyl-L-methionine</name>
        <dbReference type="ChEBI" id="CHEBI:59789"/>
    </ligand>
</feature>
<dbReference type="GO" id="GO:0005737">
    <property type="term" value="C:cytoplasm"/>
    <property type="evidence" value="ECO:0007669"/>
    <property type="project" value="UniProtKB-SubCell"/>
</dbReference>
<dbReference type="GO" id="GO:0002130">
    <property type="term" value="P:wobble position ribose methylation"/>
    <property type="evidence" value="ECO:0007669"/>
    <property type="project" value="TreeGrafter"/>
</dbReference>
<dbReference type="EC" id="2.1.1.207" evidence="6"/>
<keyword evidence="1 6" id="KW-0963">Cytoplasm</keyword>
<gene>
    <name evidence="6" type="primary">trmL</name>
    <name evidence="9" type="ORF">EBV32_02380</name>
    <name evidence="10" type="ORF">EBX74_01280</name>
</gene>
<keyword evidence="5 6" id="KW-0819">tRNA processing</keyword>
<evidence type="ECO:0000259" key="8">
    <source>
        <dbReference type="Pfam" id="PF00588"/>
    </source>
</evidence>
<accession>A0A964V4U9</accession>
<dbReference type="CDD" id="cd18094">
    <property type="entry name" value="SpoU-like_TrmL"/>
    <property type="match status" value="1"/>
</dbReference>
<sequence length="151" mass="17482">MINIALFQPDIPQNTAATIRLCACLNTTLEIIEPCGFQFDEKRLKSIYMDYYKNCKIIRYQSFDDFIKNKKNKRIILLTTKAKKNYYNFNFKKDDTILFGRESAGAPDSVHKIVNARLKIPISKSTRSLNVVTSISIVLSEALRQNNYFNI</sequence>
<comment type="catalytic activity">
    <reaction evidence="6">
        <text>cytidine(34) in tRNA + S-adenosyl-L-methionine = 2'-O-methylcytidine(34) in tRNA + S-adenosyl-L-homocysteine + H(+)</text>
        <dbReference type="Rhea" id="RHEA:43084"/>
        <dbReference type="Rhea" id="RHEA-COMP:10331"/>
        <dbReference type="Rhea" id="RHEA-COMP:10332"/>
        <dbReference type="ChEBI" id="CHEBI:15378"/>
        <dbReference type="ChEBI" id="CHEBI:57856"/>
        <dbReference type="ChEBI" id="CHEBI:59789"/>
        <dbReference type="ChEBI" id="CHEBI:74495"/>
        <dbReference type="ChEBI" id="CHEBI:82748"/>
        <dbReference type="EC" id="2.1.1.207"/>
    </reaction>
</comment>
<dbReference type="InterPro" id="IPR016914">
    <property type="entry name" value="TrmL"/>
</dbReference>
<evidence type="ECO:0000313" key="9">
    <source>
        <dbReference type="EMBL" id="NBN87924.1"/>
    </source>
</evidence>
<dbReference type="Proteomes" id="UP000747791">
    <property type="component" value="Unassembled WGS sequence"/>
</dbReference>
<evidence type="ECO:0000313" key="10">
    <source>
        <dbReference type="EMBL" id="NCU52926.1"/>
    </source>
</evidence>
<evidence type="ECO:0000313" key="11">
    <source>
        <dbReference type="Proteomes" id="UP000713222"/>
    </source>
</evidence>
<dbReference type="GO" id="GO:0008175">
    <property type="term" value="F:tRNA methyltransferase activity"/>
    <property type="evidence" value="ECO:0007669"/>
    <property type="project" value="UniProtKB-UniRule"/>
</dbReference>
<dbReference type="PANTHER" id="PTHR42971">
    <property type="entry name" value="TRNA (CYTIDINE(34)-2'-O)-METHYLTRANSFERASE"/>
    <property type="match status" value="1"/>
</dbReference>
<evidence type="ECO:0000256" key="6">
    <source>
        <dbReference type="HAMAP-Rule" id="MF_01885"/>
    </source>
</evidence>
<dbReference type="PANTHER" id="PTHR42971:SF1">
    <property type="entry name" value="TRNA (CYTIDINE(34)-2'-O)-METHYLTRANSFERASE"/>
    <property type="match status" value="1"/>
</dbReference>
<dbReference type="SUPFAM" id="SSF75217">
    <property type="entry name" value="alpha/beta knot"/>
    <property type="match status" value="1"/>
</dbReference>
<dbReference type="Gene3D" id="3.40.1280.10">
    <property type="match status" value="1"/>
</dbReference>
<protein>
    <recommendedName>
        <fullName evidence="6">tRNA (cytidine(34)-2'-O)-methyltransferase</fullName>
        <ecNumber evidence="6">2.1.1.207</ecNumber>
    </recommendedName>
    <alternativeName>
        <fullName evidence="6">tRNA (cytidine/uridine-2'-O-)-methyltransferase TrmL</fullName>
    </alternativeName>
</protein>
<dbReference type="Pfam" id="PF00588">
    <property type="entry name" value="SpoU_methylase"/>
    <property type="match status" value="1"/>
</dbReference>
<evidence type="ECO:0000256" key="1">
    <source>
        <dbReference type="ARBA" id="ARBA00022490"/>
    </source>
</evidence>
<dbReference type="AlphaFoldDB" id="A0A964V4U9"/>
<feature type="binding site" evidence="6 7">
    <location>
        <position position="120"/>
    </location>
    <ligand>
        <name>S-adenosyl-L-methionine</name>
        <dbReference type="ChEBI" id="CHEBI:59789"/>
    </ligand>
</feature>
<comment type="similarity">
    <text evidence="6">Belongs to the class IV-like SAM-binding methyltransferase superfamily. RNA methyltransferase TrmH family. TrmL subfamily.</text>
</comment>
<organism evidence="9 11">
    <name type="scientific">Candidatus Fonsibacter lacus</name>
    <dbReference type="NCBI Taxonomy" id="2576439"/>
    <lineage>
        <taxon>Bacteria</taxon>
        <taxon>Pseudomonadati</taxon>
        <taxon>Pseudomonadota</taxon>
        <taxon>Alphaproteobacteria</taxon>
        <taxon>Candidatus Pelagibacterales</taxon>
        <taxon>Candidatus Pelagibacterales incertae sedis</taxon>
        <taxon>Candidatus Fonsibacter</taxon>
    </lineage>
</organism>